<accession>A0A0B0PT28</accession>
<protein>
    <submittedName>
        <fullName evidence="1">Uncharacterized protein</fullName>
    </submittedName>
</protein>
<organism evidence="1 2">
    <name type="scientific">Gossypium arboreum</name>
    <name type="common">Tree cotton</name>
    <name type="synonym">Gossypium nanking</name>
    <dbReference type="NCBI Taxonomy" id="29729"/>
    <lineage>
        <taxon>Eukaryota</taxon>
        <taxon>Viridiplantae</taxon>
        <taxon>Streptophyta</taxon>
        <taxon>Embryophyta</taxon>
        <taxon>Tracheophyta</taxon>
        <taxon>Spermatophyta</taxon>
        <taxon>Magnoliopsida</taxon>
        <taxon>eudicotyledons</taxon>
        <taxon>Gunneridae</taxon>
        <taxon>Pentapetalae</taxon>
        <taxon>rosids</taxon>
        <taxon>malvids</taxon>
        <taxon>Malvales</taxon>
        <taxon>Malvaceae</taxon>
        <taxon>Malvoideae</taxon>
        <taxon>Gossypium</taxon>
    </lineage>
</organism>
<proteinExistence type="predicted"/>
<evidence type="ECO:0000313" key="1">
    <source>
        <dbReference type="EMBL" id="KHG27992.1"/>
    </source>
</evidence>
<keyword evidence="2" id="KW-1185">Reference proteome</keyword>
<sequence>MARSEAQRRSKEVVPWRTTGNGFAFLSLELCKDLRAAHSAIGGAFWLDSYGKE</sequence>
<gene>
    <name evidence="1" type="ORF">F383_34076</name>
</gene>
<dbReference type="AlphaFoldDB" id="A0A0B0PT28"/>
<reference evidence="2" key="1">
    <citation type="submission" date="2014-09" db="EMBL/GenBank/DDBJ databases">
        <authorList>
            <person name="Mudge J."/>
            <person name="Ramaraj T."/>
            <person name="Lindquist I.E."/>
            <person name="Bharti A.K."/>
            <person name="Sundararajan A."/>
            <person name="Cameron C.T."/>
            <person name="Woodward J.E."/>
            <person name="May G.D."/>
            <person name="Brubaker C."/>
            <person name="Broadhvest J."/>
            <person name="Wilkins T.A."/>
        </authorList>
    </citation>
    <scope>NUCLEOTIDE SEQUENCE</scope>
    <source>
        <strain evidence="2">cv. AKA8401</strain>
    </source>
</reference>
<name>A0A0B0PT28_GOSAR</name>
<dbReference type="EMBL" id="KN443201">
    <property type="protein sequence ID" value="KHG27992.1"/>
    <property type="molecule type" value="Genomic_DNA"/>
</dbReference>
<dbReference type="Proteomes" id="UP000032142">
    <property type="component" value="Unassembled WGS sequence"/>
</dbReference>
<evidence type="ECO:0000313" key="2">
    <source>
        <dbReference type="Proteomes" id="UP000032142"/>
    </source>
</evidence>